<dbReference type="RefSeq" id="WP_054197547.1">
    <property type="nucleotide sequence ID" value="NZ_CAJFGW010000006.1"/>
</dbReference>
<dbReference type="GeneID" id="93196934"/>
<proteinExistence type="predicted"/>
<reference evidence="4 5" key="1">
    <citation type="submission" date="2014-06" db="EMBL/GenBank/DDBJ databases">
        <title>Helicobacter pullorum isolates in fresh chicken meat - phenotypic and genotypic features.</title>
        <authorList>
            <person name="Borges V."/>
            <person name="Santos A."/>
            <person name="Correia C.B."/>
            <person name="Saraiva M."/>
            <person name="Menard A."/>
            <person name="Vieira L."/>
            <person name="Sampaio D.A."/>
            <person name="Gomes J.P."/>
            <person name="Oleastro M."/>
        </authorList>
    </citation>
    <scope>NUCLEOTIDE SEQUENCE [LARGE SCALE GENOMIC DNA]</scope>
    <source>
        <strain evidence="3 5">229334/12</strain>
        <strain evidence="2 4">229336/12</strain>
    </source>
</reference>
<dbReference type="Proteomes" id="UP000037800">
    <property type="component" value="Unassembled WGS sequence"/>
</dbReference>
<dbReference type="STRING" id="35818.HPU229336_07245"/>
<dbReference type="PATRIC" id="fig|35818.10.peg.1427"/>
<evidence type="ECO:0000256" key="1">
    <source>
        <dbReference type="SAM" id="Phobius"/>
    </source>
</evidence>
<evidence type="ECO:0000313" key="4">
    <source>
        <dbReference type="Proteomes" id="UP000037800"/>
    </source>
</evidence>
<name>A0A0N1E8C9_9HELI</name>
<sequence length="175" mass="20792">MKAFFAQIDWVRNTFFFVFYFFLVAGVFVGFVKPQLDIFRNTNANYRKELFTLEQIQKQRDLEKQSLAEYQKNNAEILEGFKYQITQQEIEEKLRIIFDTAGIVADGEPILEGDYWKQRYVISGKVKDIQALKKALEIAQNFKAIMRLNFPIHIEKEGKMLVFSFRLDVYYLNKT</sequence>
<evidence type="ECO:0000313" key="5">
    <source>
        <dbReference type="Proteomes" id="UP000037997"/>
    </source>
</evidence>
<accession>A0A0N1E8C9</accession>
<evidence type="ECO:0000313" key="2">
    <source>
        <dbReference type="EMBL" id="KPH51427.1"/>
    </source>
</evidence>
<gene>
    <name evidence="3" type="ORF">HPU229334_01720</name>
    <name evidence="2" type="ORF">HPU229336_07245</name>
</gene>
<keyword evidence="1" id="KW-1133">Transmembrane helix</keyword>
<dbReference type="EMBL" id="JNUR01000005">
    <property type="protein sequence ID" value="KPH51427.1"/>
    <property type="molecule type" value="Genomic_DNA"/>
</dbReference>
<comment type="caution">
    <text evidence="3">The sequence shown here is derived from an EMBL/GenBank/DDBJ whole genome shotgun (WGS) entry which is preliminary data.</text>
</comment>
<feature type="transmembrane region" description="Helical" evidence="1">
    <location>
        <begin position="14"/>
        <end position="32"/>
    </location>
</feature>
<keyword evidence="1" id="KW-0812">Transmembrane</keyword>
<evidence type="ECO:0000313" key="3">
    <source>
        <dbReference type="EMBL" id="KPH56463.1"/>
    </source>
</evidence>
<dbReference type="EMBL" id="JNOC01000015">
    <property type="protein sequence ID" value="KPH56463.1"/>
    <property type="molecule type" value="Genomic_DNA"/>
</dbReference>
<organism evidence="3 5">
    <name type="scientific">Helicobacter pullorum</name>
    <dbReference type="NCBI Taxonomy" id="35818"/>
    <lineage>
        <taxon>Bacteria</taxon>
        <taxon>Pseudomonadati</taxon>
        <taxon>Campylobacterota</taxon>
        <taxon>Epsilonproteobacteria</taxon>
        <taxon>Campylobacterales</taxon>
        <taxon>Helicobacteraceae</taxon>
        <taxon>Helicobacter</taxon>
    </lineage>
</organism>
<keyword evidence="1" id="KW-0472">Membrane</keyword>
<dbReference type="AlphaFoldDB" id="A0A0N1E8C9"/>
<dbReference type="Proteomes" id="UP000037997">
    <property type="component" value="Unassembled WGS sequence"/>
</dbReference>
<protein>
    <submittedName>
        <fullName evidence="3">Uncharacterized protein</fullName>
    </submittedName>
</protein>